<evidence type="ECO:0008006" key="3">
    <source>
        <dbReference type="Google" id="ProtNLM"/>
    </source>
</evidence>
<dbReference type="SUPFAM" id="SSF56672">
    <property type="entry name" value="DNA/RNA polymerases"/>
    <property type="match status" value="1"/>
</dbReference>
<organism evidence="1 2">
    <name type="scientific">Mytilus coruscus</name>
    <name type="common">Sea mussel</name>
    <dbReference type="NCBI Taxonomy" id="42192"/>
    <lineage>
        <taxon>Eukaryota</taxon>
        <taxon>Metazoa</taxon>
        <taxon>Spiralia</taxon>
        <taxon>Lophotrochozoa</taxon>
        <taxon>Mollusca</taxon>
        <taxon>Bivalvia</taxon>
        <taxon>Autobranchia</taxon>
        <taxon>Pteriomorphia</taxon>
        <taxon>Mytilida</taxon>
        <taxon>Mytiloidea</taxon>
        <taxon>Mytilidae</taxon>
        <taxon>Mytilinae</taxon>
        <taxon>Mytilus</taxon>
    </lineage>
</organism>
<protein>
    <recommendedName>
        <fullName evidence="3">Reverse transcriptase domain-containing protein</fullName>
    </recommendedName>
</protein>
<dbReference type="InterPro" id="IPR043502">
    <property type="entry name" value="DNA/RNA_pol_sf"/>
</dbReference>
<keyword evidence="2" id="KW-1185">Reference proteome</keyword>
<dbReference type="Proteomes" id="UP000507470">
    <property type="component" value="Unassembled WGS sequence"/>
</dbReference>
<dbReference type="AlphaFoldDB" id="A0A6J8BMX5"/>
<dbReference type="PANTHER" id="PTHR47331:SF5">
    <property type="entry name" value="RIBONUCLEASE H"/>
    <property type="match status" value="1"/>
</dbReference>
<accession>A0A6J8BMX5</accession>
<evidence type="ECO:0000313" key="1">
    <source>
        <dbReference type="EMBL" id="CAC5383577.1"/>
    </source>
</evidence>
<reference evidence="1 2" key="1">
    <citation type="submission" date="2020-06" db="EMBL/GenBank/DDBJ databases">
        <authorList>
            <person name="Li R."/>
            <person name="Bekaert M."/>
        </authorList>
    </citation>
    <scope>NUCLEOTIDE SEQUENCE [LARGE SCALE GENOMIC DNA]</scope>
    <source>
        <strain evidence="2">wild</strain>
    </source>
</reference>
<dbReference type="OrthoDB" id="10052339at2759"/>
<sequence>MGCTIPKKPDKVRVVFDCSARYQGHSLNDHLLQGPDLTNTLIGVLCRFRKEQIAVICDIEQMFLQFNVNKDQRDYLRFLWWKDDNLHGDPIEYRMNVHLFGAASSPGCANFGLKRVADDYEDEFGSDISDFLRNDFYVDDSLKSVASVDDAVSLVRTCETKEV</sequence>
<gene>
    <name evidence="1" type="ORF">MCOR_19310</name>
</gene>
<evidence type="ECO:0000313" key="2">
    <source>
        <dbReference type="Proteomes" id="UP000507470"/>
    </source>
</evidence>
<name>A0A6J8BMX5_MYTCO</name>
<proteinExistence type="predicted"/>
<dbReference type="EMBL" id="CACVKT020003420">
    <property type="protein sequence ID" value="CAC5383577.1"/>
    <property type="molecule type" value="Genomic_DNA"/>
</dbReference>
<dbReference type="PANTHER" id="PTHR47331">
    <property type="entry name" value="PHD-TYPE DOMAIN-CONTAINING PROTEIN"/>
    <property type="match status" value="1"/>
</dbReference>